<dbReference type="AlphaFoldDB" id="A0A9Q1QSS2"/>
<evidence type="ECO:0000256" key="1">
    <source>
        <dbReference type="ARBA" id="ARBA00009995"/>
    </source>
</evidence>
<organism evidence="5 6">
    <name type="scientific">Carnegiea gigantea</name>
    <dbReference type="NCBI Taxonomy" id="171969"/>
    <lineage>
        <taxon>Eukaryota</taxon>
        <taxon>Viridiplantae</taxon>
        <taxon>Streptophyta</taxon>
        <taxon>Embryophyta</taxon>
        <taxon>Tracheophyta</taxon>
        <taxon>Spermatophyta</taxon>
        <taxon>Magnoliopsida</taxon>
        <taxon>eudicotyledons</taxon>
        <taxon>Gunneridae</taxon>
        <taxon>Pentapetalae</taxon>
        <taxon>Caryophyllales</taxon>
        <taxon>Cactineae</taxon>
        <taxon>Cactaceae</taxon>
        <taxon>Cactoideae</taxon>
        <taxon>Echinocereeae</taxon>
        <taxon>Carnegiea</taxon>
    </lineage>
</organism>
<accession>A0A9Q1QSS2</accession>
<dbReference type="EMBL" id="JAKOGI010000001">
    <property type="protein sequence ID" value="KAJ8453192.1"/>
    <property type="molecule type" value="Genomic_DNA"/>
</dbReference>
<dbReference type="InterPro" id="IPR002213">
    <property type="entry name" value="UDP_glucos_trans"/>
</dbReference>
<comment type="caution">
    <text evidence="5">The sequence shown here is derived from an EMBL/GenBank/DDBJ whole genome shotgun (WGS) entry which is preliminary data.</text>
</comment>
<evidence type="ECO:0000256" key="4">
    <source>
        <dbReference type="RuleBase" id="RU362057"/>
    </source>
</evidence>
<evidence type="ECO:0000313" key="6">
    <source>
        <dbReference type="Proteomes" id="UP001153076"/>
    </source>
</evidence>
<evidence type="ECO:0000256" key="3">
    <source>
        <dbReference type="RuleBase" id="RU003718"/>
    </source>
</evidence>
<dbReference type="EC" id="2.4.1.-" evidence="4"/>
<proteinExistence type="inferred from homology"/>
<dbReference type="SUPFAM" id="SSF53756">
    <property type="entry name" value="UDP-Glycosyltransferase/glycogen phosphorylase"/>
    <property type="match status" value="1"/>
</dbReference>
<dbReference type="PANTHER" id="PTHR11926:SF1439">
    <property type="entry name" value="GLYCOSYLTRANSFERASE"/>
    <property type="match status" value="1"/>
</dbReference>
<keyword evidence="2 3" id="KW-0808">Transferase</keyword>
<dbReference type="InterPro" id="IPR035595">
    <property type="entry name" value="UDP_glycos_trans_CS"/>
</dbReference>
<dbReference type="PANTHER" id="PTHR11926">
    <property type="entry name" value="GLUCOSYL/GLUCURONOSYL TRANSFERASES"/>
    <property type="match status" value="1"/>
</dbReference>
<reference evidence="5" key="1">
    <citation type="submission" date="2022-04" db="EMBL/GenBank/DDBJ databases">
        <title>Carnegiea gigantea Genome sequencing and assembly v2.</title>
        <authorList>
            <person name="Copetti D."/>
            <person name="Sanderson M.J."/>
            <person name="Burquez A."/>
            <person name="Wojciechowski M.F."/>
        </authorList>
    </citation>
    <scope>NUCLEOTIDE SEQUENCE</scope>
    <source>
        <strain evidence="5">SGP5-SGP5p</strain>
        <tissue evidence="5">Aerial part</tissue>
    </source>
</reference>
<dbReference type="OrthoDB" id="5835829at2759"/>
<evidence type="ECO:0000256" key="2">
    <source>
        <dbReference type="ARBA" id="ARBA00022679"/>
    </source>
</evidence>
<dbReference type="FunFam" id="3.40.50.2000:FF:000055">
    <property type="entry name" value="Glycosyltransferase"/>
    <property type="match status" value="1"/>
</dbReference>
<dbReference type="GO" id="GO:0080044">
    <property type="term" value="F:quercetin 7-O-glucosyltransferase activity"/>
    <property type="evidence" value="ECO:0007669"/>
    <property type="project" value="TreeGrafter"/>
</dbReference>
<evidence type="ECO:0000313" key="5">
    <source>
        <dbReference type="EMBL" id="KAJ8453192.1"/>
    </source>
</evidence>
<dbReference type="Gene3D" id="3.40.50.2000">
    <property type="entry name" value="Glycogen Phosphorylase B"/>
    <property type="match status" value="2"/>
</dbReference>
<keyword evidence="3" id="KW-0328">Glycosyltransferase</keyword>
<gene>
    <name evidence="5" type="ORF">Cgig2_008076</name>
</gene>
<dbReference type="GO" id="GO:0080043">
    <property type="term" value="F:quercetin 3-O-glucosyltransferase activity"/>
    <property type="evidence" value="ECO:0007669"/>
    <property type="project" value="TreeGrafter"/>
</dbReference>
<keyword evidence="6" id="KW-1185">Reference proteome</keyword>
<comment type="similarity">
    <text evidence="1 3">Belongs to the UDP-glycosyltransferase family.</text>
</comment>
<protein>
    <recommendedName>
        <fullName evidence="4">Glycosyltransferase</fullName>
        <ecNumber evidence="4">2.4.1.-</ecNumber>
    </recommendedName>
</protein>
<dbReference type="Pfam" id="PF00201">
    <property type="entry name" value="UDPGT"/>
    <property type="match status" value="1"/>
</dbReference>
<dbReference type="Proteomes" id="UP001153076">
    <property type="component" value="Unassembled WGS sequence"/>
</dbReference>
<dbReference type="CDD" id="cd03784">
    <property type="entry name" value="GT1_Gtf-like"/>
    <property type="match status" value="1"/>
</dbReference>
<name>A0A9Q1QSS2_9CARY</name>
<dbReference type="FunFam" id="3.40.50.2000:FF:000027">
    <property type="entry name" value="Glycosyltransferase"/>
    <property type="match status" value="1"/>
</dbReference>
<sequence length="497" mass="55711">MGSSSNDDHQMMKPHAVCVTFPAQGHVNPMMQLAKLLHSKGLFITFINTEFNHSRLIRAKGSSEWARGFPDFQFETMPEGLPPSDRDATQDPPALCYALQQSTLPALRKVLERLRLAKGVPPVTCVVADGVMSGAIRAAQEIGVPAVQFWTASACGFMGYLQYPELIRRGIVPFKDDKYEVDGTLDTAVDWIPGMNNIRLRDLPSLMRITSSDDILFNFLKDQLQDGLKASAIIFNTFDSLEHQVLASIELVFPKPIYTIGPIASLVNQLVPSGPLKSFRPSLWKDDTECLQWLAQWGPNSVAYVNYGCVTVTSQDNLVEFAWGLANSNHPFLWVLRPDVVMGESGSLPQGFIDETRSRGLVVAWCPQEEVVSHPSVGVFVTHCGWNSMLEGVCLGGVPVICWPYFAEQQTNCRYACREEEWGVGVEVSKEVRREEVERMIRQVMDTERGENMRRRALEWKEKAEKATRFGGSSFVNFEKFVKELLETYSSISLSKN</sequence>
<dbReference type="PROSITE" id="PS00375">
    <property type="entry name" value="UDPGT"/>
    <property type="match status" value="1"/>
</dbReference>